<gene>
    <name evidence="2" type="ORF">Cvel_5339</name>
</gene>
<dbReference type="EMBL" id="CDMZ01001635">
    <property type="protein sequence ID" value="CEM35475.1"/>
    <property type="molecule type" value="Genomic_DNA"/>
</dbReference>
<name>A0A0G4GX32_9ALVE</name>
<sequence>MNPEIVDVFGERLNLSEKPTLMCPPTKDLVASAFGAFCPSTPTAGGALRSVVSLQPKRKGRKTTPAPDPMVVRAVRAKSVPDVHQLNHHLEIFGDRLNQSEKQSKVETTRKKYSWESMQLKQQQQQQHAASAFGPVSPSGASGILPSIVPPRTV</sequence>
<accession>A0A0G4GX32</accession>
<dbReference type="AlphaFoldDB" id="A0A0G4GX32"/>
<organism evidence="2">
    <name type="scientific">Chromera velia CCMP2878</name>
    <dbReference type="NCBI Taxonomy" id="1169474"/>
    <lineage>
        <taxon>Eukaryota</taxon>
        <taxon>Sar</taxon>
        <taxon>Alveolata</taxon>
        <taxon>Colpodellida</taxon>
        <taxon>Chromeraceae</taxon>
        <taxon>Chromera</taxon>
    </lineage>
</organism>
<proteinExistence type="predicted"/>
<dbReference type="VEuPathDB" id="CryptoDB:Cvel_5339"/>
<evidence type="ECO:0000313" key="2">
    <source>
        <dbReference type="EMBL" id="CEM35475.1"/>
    </source>
</evidence>
<feature type="region of interest" description="Disordered" evidence="1">
    <location>
        <begin position="116"/>
        <end position="154"/>
    </location>
</feature>
<evidence type="ECO:0000256" key="1">
    <source>
        <dbReference type="SAM" id="MobiDB-lite"/>
    </source>
</evidence>
<protein>
    <submittedName>
        <fullName evidence="2">Uncharacterized protein</fullName>
    </submittedName>
</protein>
<reference evidence="2" key="1">
    <citation type="submission" date="2014-11" db="EMBL/GenBank/DDBJ databases">
        <authorList>
            <person name="Otto D Thomas"/>
            <person name="Naeem Raeece"/>
        </authorList>
    </citation>
    <scope>NUCLEOTIDE SEQUENCE</scope>
</reference>